<name>A0A6C2YR26_9BACT</name>
<proteinExistence type="predicted"/>
<evidence type="ECO:0008006" key="4">
    <source>
        <dbReference type="Google" id="ProtNLM"/>
    </source>
</evidence>
<keyword evidence="3" id="KW-1185">Reference proteome</keyword>
<dbReference type="KEGG" id="tim:GMBLW1_50950"/>
<accession>A0A6C2YR26</accession>
<sequence>MKFPRMILGVAVLSLALLSGCSSEIPVYPVSGKVTLEGKPMMGGGSIAFIPLDNQPGKTAGGEIAADGTYSLTTNVPNDGCMTGKFRVVITQVTEQEPESTPDGEKPIRKAQTVVPMSERIGRIYADHRQSPLTAEVQAQSANELNFDLKR</sequence>
<dbReference type="EMBL" id="LR586016">
    <property type="protein sequence ID" value="VIP04098.1"/>
    <property type="molecule type" value="Genomic_DNA"/>
</dbReference>
<gene>
    <name evidence="2" type="ORF">GMBLW1_50950</name>
</gene>
<dbReference type="PROSITE" id="PS51257">
    <property type="entry name" value="PROKAR_LIPOPROTEIN"/>
    <property type="match status" value="1"/>
</dbReference>
<feature type="signal peptide" evidence="1">
    <location>
        <begin position="1"/>
        <end position="24"/>
    </location>
</feature>
<dbReference type="RefSeq" id="WP_162659226.1">
    <property type="nucleotide sequence ID" value="NZ_LR593887.1"/>
</dbReference>
<dbReference type="InParanoid" id="A0A6C2YR26"/>
<protein>
    <recommendedName>
        <fullName evidence="4">Lipoprotein</fullName>
    </recommendedName>
</protein>
<evidence type="ECO:0000256" key="1">
    <source>
        <dbReference type="SAM" id="SignalP"/>
    </source>
</evidence>
<feature type="chain" id="PRO_5036383914" description="Lipoprotein" evidence="1">
    <location>
        <begin position="25"/>
        <end position="151"/>
    </location>
</feature>
<dbReference type="AlphaFoldDB" id="A0A6C2YR26"/>
<dbReference type="Proteomes" id="UP000464378">
    <property type="component" value="Chromosome"/>
</dbReference>
<keyword evidence="1" id="KW-0732">Signal</keyword>
<evidence type="ECO:0000313" key="2">
    <source>
        <dbReference type="EMBL" id="VIP04098.1"/>
    </source>
</evidence>
<dbReference type="EMBL" id="LR593887">
    <property type="protein sequence ID" value="VTS05563.1"/>
    <property type="molecule type" value="Genomic_DNA"/>
</dbReference>
<organism evidence="2">
    <name type="scientific">Tuwongella immobilis</name>
    <dbReference type="NCBI Taxonomy" id="692036"/>
    <lineage>
        <taxon>Bacteria</taxon>
        <taxon>Pseudomonadati</taxon>
        <taxon>Planctomycetota</taxon>
        <taxon>Planctomycetia</taxon>
        <taxon>Gemmatales</taxon>
        <taxon>Gemmataceae</taxon>
        <taxon>Tuwongella</taxon>
    </lineage>
</organism>
<evidence type="ECO:0000313" key="3">
    <source>
        <dbReference type="Proteomes" id="UP000464378"/>
    </source>
</evidence>
<reference evidence="2" key="1">
    <citation type="submission" date="2019-04" db="EMBL/GenBank/DDBJ databases">
        <authorList>
            <consortium name="Science for Life Laboratories"/>
        </authorList>
    </citation>
    <scope>NUCLEOTIDE SEQUENCE</scope>
    <source>
        <strain evidence="2">MBLW1</strain>
    </source>
</reference>